<protein>
    <submittedName>
        <fullName evidence="3">NMT1/THI5-like protein</fullName>
    </submittedName>
</protein>
<dbReference type="InterPro" id="IPR006311">
    <property type="entry name" value="TAT_signal"/>
</dbReference>
<keyword evidence="4" id="KW-1185">Reference proteome</keyword>
<dbReference type="PATRIC" id="fig|1125712.3.peg.1141"/>
<evidence type="ECO:0000259" key="2">
    <source>
        <dbReference type="Pfam" id="PF09084"/>
    </source>
</evidence>
<proteinExistence type="predicted"/>
<gene>
    <name evidence="3" type="ORF">HMPREF1316_0004</name>
</gene>
<evidence type="ECO:0000313" key="4">
    <source>
        <dbReference type="Proteomes" id="UP000016638"/>
    </source>
</evidence>
<dbReference type="PROSITE" id="PS51257">
    <property type="entry name" value="PROKAR_LIPOPROTEIN"/>
    <property type="match status" value="1"/>
</dbReference>
<dbReference type="PANTHER" id="PTHR31528">
    <property type="entry name" value="4-AMINO-5-HYDROXYMETHYL-2-METHYLPYRIMIDINE PHOSPHATE SYNTHASE THI11-RELATED"/>
    <property type="match status" value="1"/>
</dbReference>
<dbReference type="STRING" id="1125712.HMPREF1316_0004"/>
<dbReference type="InterPro" id="IPR027939">
    <property type="entry name" value="NMT1/THI5"/>
</dbReference>
<dbReference type="OrthoDB" id="174578at2"/>
<dbReference type="Pfam" id="PF09084">
    <property type="entry name" value="NMT1"/>
    <property type="match status" value="1"/>
</dbReference>
<feature type="domain" description="SsuA/THI5-like" evidence="2">
    <location>
        <begin position="53"/>
        <end position="269"/>
    </location>
</feature>
<dbReference type="RefSeq" id="WP_021726049.1">
    <property type="nucleotide sequence ID" value="NZ_AWEZ01000045.1"/>
</dbReference>
<organism evidence="3 4">
    <name type="scientific">Olsenella profusa F0195</name>
    <dbReference type="NCBI Taxonomy" id="1125712"/>
    <lineage>
        <taxon>Bacteria</taxon>
        <taxon>Bacillati</taxon>
        <taxon>Actinomycetota</taxon>
        <taxon>Coriobacteriia</taxon>
        <taxon>Coriobacteriales</taxon>
        <taxon>Atopobiaceae</taxon>
        <taxon>Olsenella</taxon>
    </lineage>
</organism>
<dbReference type="GO" id="GO:0009228">
    <property type="term" value="P:thiamine biosynthetic process"/>
    <property type="evidence" value="ECO:0007669"/>
    <property type="project" value="InterPro"/>
</dbReference>
<dbReference type="Proteomes" id="UP000016638">
    <property type="component" value="Unassembled WGS sequence"/>
</dbReference>
<feature type="chain" id="PRO_5039263148" evidence="1">
    <location>
        <begin position="25"/>
        <end position="341"/>
    </location>
</feature>
<sequence>MTSRAMSRRTFVGAGISAAAAALAGCAAQGPAQPATSPGGTTKLTFCLDWTPNTNHTGIYVAQHEGYYASEGIELEIVQPSEDTAETVVGSGQAQLGVSFQDYIANVLSSSPDTPLLAVAAILQHDTAGIMSPKELGITSPKGMEHHSFGTSQMPVEQATIRTLVEDDGGDYSLVQMVPVSDEDPTSALKAGMYDSVSVYEGWELQQAQMQGYDVNYFSYISVDDIFDFYTPVIVVNPDFARGNADVVRAFMRATTRGYQMAVDDPSGAADILCAEVPELDSDLTHASATYLAGRYVDDAPSWGVFDRDRWARYFQWLNDNDLVENQLDVNAGWTNDYLDD</sequence>
<dbReference type="AlphaFoldDB" id="U2TP16"/>
<dbReference type="InterPro" id="IPR015168">
    <property type="entry name" value="SsuA/THI5"/>
</dbReference>
<feature type="signal peptide" evidence="1">
    <location>
        <begin position="1"/>
        <end position="24"/>
    </location>
</feature>
<name>U2TP16_9ACTN</name>
<dbReference type="eggNOG" id="COG0715">
    <property type="taxonomic scope" value="Bacteria"/>
</dbReference>
<comment type="caution">
    <text evidence="3">The sequence shown here is derived from an EMBL/GenBank/DDBJ whole genome shotgun (WGS) entry which is preliminary data.</text>
</comment>
<keyword evidence="1" id="KW-0732">Signal</keyword>
<evidence type="ECO:0000313" key="3">
    <source>
        <dbReference type="EMBL" id="ERL08180.1"/>
    </source>
</evidence>
<dbReference type="PANTHER" id="PTHR31528:SF3">
    <property type="entry name" value="THIAMINE BIOSYNTHESIS PROTEIN HI_0357-RELATED"/>
    <property type="match status" value="1"/>
</dbReference>
<dbReference type="Gene3D" id="3.40.190.10">
    <property type="entry name" value="Periplasmic binding protein-like II"/>
    <property type="match status" value="2"/>
</dbReference>
<dbReference type="PROSITE" id="PS51318">
    <property type="entry name" value="TAT"/>
    <property type="match status" value="1"/>
</dbReference>
<dbReference type="SUPFAM" id="SSF53850">
    <property type="entry name" value="Periplasmic binding protein-like II"/>
    <property type="match status" value="1"/>
</dbReference>
<dbReference type="EMBL" id="AWEZ01000045">
    <property type="protein sequence ID" value="ERL08180.1"/>
    <property type="molecule type" value="Genomic_DNA"/>
</dbReference>
<evidence type="ECO:0000256" key="1">
    <source>
        <dbReference type="SAM" id="SignalP"/>
    </source>
</evidence>
<accession>U2TP16</accession>
<reference evidence="3 4" key="1">
    <citation type="submission" date="2013-08" db="EMBL/GenBank/DDBJ databases">
        <authorList>
            <person name="Durkin A.S."/>
            <person name="Haft D.R."/>
            <person name="McCorrison J."/>
            <person name="Torralba M."/>
            <person name="Gillis M."/>
            <person name="Haft D.H."/>
            <person name="Methe B."/>
            <person name="Sutton G."/>
            <person name="Nelson K.E."/>
        </authorList>
    </citation>
    <scope>NUCLEOTIDE SEQUENCE [LARGE SCALE GENOMIC DNA]</scope>
    <source>
        <strain evidence="3 4">F0195</strain>
    </source>
</reference>